<dbReference type="VEuPathDB" id="FungiDB:BD410DRAFT_896841"/>
<dbReference type="SMART" id="SM00238">
    <property type="entry name" value="BIR"/>
    <property type="match status" value="2"/>
</dbReference>
<evidence type="ECO:0000256" key="1">
    <source>
        <dbReference type="ARBA" id="ARBA00022723"/>
    </source>
</evidence>
<dbReference type="Pfam" id="PF00653">
    <property type="entry name" value="BIR"/>
    <property type="match status" value="2"/>
</dbReference>
<dbReference type="Gene3D" id="1.10.1170.10">
    <property type="entry name" value="Inhibitor Of Apoptosis Protein (2mihbC-IAP-1), Chain A"/>
    <property type="match status" value="2"/>
</dbReference>
<proteinExistence type="predicted"/>
<keyword evidence="1" id="KW-0479">Metal-binding</keyword>
<feature type="compositionally biased region" description="Acidic residues" evidence="3">
    <location>
        <begin position="559"/>
        <end position="570"/>
    </location>
</feature>
<feature type="region of interest" description="Disordered" evidence="3">
    <location>
        <begin position="184"/>
        <end position="625"/>
    </location>
</feature>
<feature type="compositionally biased region" description="Basic and acidic residues" evidence="3">
    <location>
        <begin position="184"/>
        <end position="199"/>
    </location>
</feature>
<dbReference type="AlphaFoldDB" id="A0A4Y7QBB7"/>
<evidence type="ECO:0000256" key="3">
    <source>
        <dbReference type="SAM" id="MobiDB-lite"/>
    </source>
</evidence>
<feature type="compositionally biased region" description="Polar residues" evidence="3">
    <location>
        <begin position="447"/>
        <end position="464"/>
    </location>
</feature>
<feature type="region of interest" description="Disordered" evidence="3">
    <location>
        <begin position="1"/>
        <end position="37"/>
    </location>
</feature>
<dbReference type="PROSITE" id="PS50143">
    <property type="entry name" value="BIR_REPEAT_2"/>
    <property type="match status" value="2"/>
</dbReference>
<keyword evidence="2" id="KW-0862">Zinc</keyword>
<dbReference type="InterPro" id="IPR051190">
    <property type="entry name" value="Baculoviral_IAP"/>
</dbReference>
<dbReference type="OrthoDB" id="2196114at2759"/>
<dbReference type="STRING" id="50990.A0A4Y7QBB7"/>
<feature type="compositionally biased region" description="Polar residues" evidence="3">
    <location>
        <begin position="315"/>
        <end position="331"/>
    </location>
</feature>
<feature type="compositionally biased region" description="Polar residues" evidence="3">
    <location>
        <begin position="236"/>
        <end position="246"/>
    </location>
</feature>
<feature type="compositionally biased region" description="Basic and acidic residues" evidence="3">
    <location>
        <begin position="548"/>
        <end position="558"/>
    </location>
</feature>
<accession>A0A4Y7QBB7</accession>
<sequence length="711" mass="77761">METYHSRSQSFQKTKGSKSASKSARSATLSWPHPETFKATPSTLAEAGFYFNPSKEDPDNVTCFMCEKELGGWESEDDPFDIHSRKCPKCPWVVARCSLANDFDSDGNYSTTDAKRLPTSKIMEKARLDTFRVNEKLWPHDSTKSHGATSKKMASAGFVYTPQVSGDDTATCYYCDLALSGWDKGDDPMEEHRKRESRSGKPCPFFHAQLQSRTKPSSSKPPPADTLTGRKGKTNPMDNEVSSASESDAGVVDVGAAKGKGRTGSSKPPPSRSKPKSSVQKTRSAKTTDEENTEQSELEVAPVKSTGAAKKKKTISQAKPMSPVQEVTQESTEGEAPEPPQTKGKRRGDAKVKPKPPSTRPASSRNTATSSTLPGKQTDMVSEQSEPEDIQQPVKPTKKSTKKPPSSKPLSRAKSTSTLRKTKAENVVDASDQSESEVAAVLALPSKSETSSQPVTRSTETTMEFSDDAQHSEPKDGSPAVEQKKHREKPSSSRPPSRAKSGRSVKPAKTDDEAMEQPGSEVALSEVNTAKKPKKKVSKHLSTAKTGSSERRSAKNSDVEEDDMIDDEEVNQPAPEPKPRGVAKKKQQATETAMQVDEPPTPPPRPPNPEPTDLSEPATPLDPPVVENIATPIEYADIAPPESPALFVPPLASFPMRQISGLSEEERSMTVEQWIRYEMDLQYEQLKRDGERRIEAFKQRAAEVRLRIEAL</sequence>
<dbReference type="PANTHER" id="PTHR46771:SF5">
    <property type="entry name" value="DETERIN"/>
    <property type="match status" value="1"/>
</dbReference>
<reference evidence="4 5" key="1">
    <citation type="submission" date="2018-06" db="EMBL/GenBank/DDBJ databases">
        <title>A transcriptomic atlas of mushroom development highlights an independent origin of complex multicellularity.</title>
        <authorList>
            <consortium name="DOE Joint Genome Institute"/>
            <person name="Krizsan K."/>
            <person name="Almasi E."/>
            <person name="Merenyi Z."/>
            <person name="Sahu N."/>
            <person name="Viragh M."/>
            <person name="Koszo T."/>
            <person name="Mondo S."/>
            <person name="Kiss B."/>
            <person name="Balint B."/>
            <person name="Kues U."/>
            <person name="Barry K."/>
            <person name="Hegedus J.C."/>
            <person name="Henrissat B."/>
            <person name="Johnson J."/>
            <person name="Lipzen A."/>
            <person name="Ohm R."/>
            <person name="Nagy I."/>
            <person name="Pangilinan J."/>
            <person name="Yan J."/>
            <person name="Xiong Y."/>
            <person name="Grigoriev I.V."/>
            <person name="Hibbett D.S."/>
            <person name="Nagy L.G."/>
        </authorList>
    </citation>
    <scope>NUCLEOTIDE SEQUENCE [LARGE SCALE GENOMIC DNA]</scope>
    <source>
        <strain evidence="4 5">SZMC22713</strain>
    </source>
</reference>
<evidence type="ECO:0000256" key="2">
    <source>
        <dbReference type="ARBA" id="ARBA00022833"/>
    </source>
</evidence>
<dbReference type="CDD" id="cd00022">
    <property type="entry name" value="BIR"/>
    <property type="match status" value="2"/>
</dbReference>
<dbReference type="SUPFAM" id="SSF57924">
    <property type="entry name" value="Inhibitor of apoptosis (IAP) repeat"/>
    <property type="match status" value="2"/>
</dbReference>
<dbReference type="InterPro" id="IPR001370">
    <property type="entry name" value="BIR_rpt"/>
</dbReference>
<feature type="compositionally biased region" description="Basic and acidic residues" evidence="3">
    <location>
        <begin position="468"/>
        <end position="491"/>
    </location>
</feature>
<dbReference type="EMBL" id="ML170166">
    <property type="protein sequence ID" value="TDL24666.1"/>
    <property type="molecule type" value="Genomic_DNA"/>
</dbReference>
<dbReference type="PANTHER" id="PTHR46771">
    <property type="entry name" value="DETERIN"/>
    <property type="match status" value="1"/>
</dbReference>
<feature type="compositionally biased region" description="Polar residues" evidence="3">
    <location>
        <begin position="1"/>
        <end position="12"/>
    </location>
</feature>
<feature type="compositionally biased region" description="Pro residues" evidence="3">
    <location>
        <begin position="599"/>
        <end position="610"/>
    </location>
</feature>
<protein>
    <submittedName>
        <fullName evidence="4">BIR-domain-containing protein</fullName>
    </submittedName>
</protein>
<feature type="compositionally biased region" description="Low complexity" evidence="3">
    <location>
        <begin position="248"/>
        <end position="257"/>
    </location>
</feature>
<feature type="compositionally biased region" description="Polar residues" evidence="3">
    <location>
        <begin position="360"/>
        <end position="384"/>
    </location>
</feature>
<evidence type="ECO:0000313" key="5">
    <source>
        <dbReference type="Proteomes" id="UP000294933"/>
    </source>
</evidence>
<evidence type="ECO:0000313" key="4">
    <source>
        <dbReference type="EMBL" id="TDL24666.1"/>
    </source>
</evidence>
<dbReference type="Proteomes" id="UP000294933">
    <property type="component" value="Unassembled WGS sequence"/>
</dbReference>
<dbReference type="GO" id="GO:0046872">
    <property type="term" value="F:metal ion binding"/>
    <property type="evidence" value="ECO:0007669"/>
    <property type="project" value="UniProtKB-KW"/>
</dbReference>
<organism evidence="4 5">
    <name type="scientific">Rickenella mellea</name>
    <dbReference type="NCBI Taxonomy" id="50990"/>
    <lineage>
        <taxon>Eukaryota</taxon>
        <taxon>Fungi</taxon>
        <taxon>Dikarya</taxon>
        <taxon>Basidiomycota</taxon>
        <taxon>Agaricomycotina</taxon>
        <taxon>Agaricomycetes</taxon>
        <taxon>Hymenochaetales</taxon>
        <taxon>Rickenellaceae</taxon>
        <taxon>Rickenella</taxon>
    </lineage>
</organism>
<feature type="compositionally biased region" description="Low complexity" evidence="3">
    <location>
        <begin position="13"/>
        <end position="30"/>
    </location>
</feature>
<keyword evidence="5" id="KW-1185">Reference proteome</keyword>
<gene>
    <name evidence="4" type="ORF">BD410DRAFT_896841</name>
</gene>
<feature type="compositionally biased region" description="Low complexity" evidence="3">
    <location>
        <begin position="492"/>
        <end position="504"/>
    </location>
</feature>
<name>A0A4Y7QBB7_9AGAM</name>